<dbReference type="InterPro" id="IPR056454">
    <property type="entry name" value="Beta-prop_IP5PC_F"/>
</dbReference>
<feature type="compositionally biased region" description="Basic and acidic residues" evidence="1">
    <location>
        <begin position="23"/>
        <end position="53"/>
    </location>
</feature>
<feature type="compositionally biased region" description="Basic residues" evidence="1">
    <location>
        <begin position="66"/>
        <end position="75"/>
    </location>
</feature>
<evidence type="ECO:0000313" key="3">
    <source>
        <dbReference type="EMBL" id="KAG6422899.1"/>
    </source>
</evidence>
<keyword evidence="4" id="KW-1185">Reference proteome</keyword>
<proteinExistence type="predicted"/>
<protein>
    <recommendedName>
        <fullName evidence="2">IP5PC-F beta-propeller domain-containing protein</fullName>
    </recommendedName>
</protein>
<dbReference type="EMBL" id="PNBA02000005">
    <property type="protein sequence ID" value="KAG6422899.1"/>
    <property type="molecule type" value="Genomic_DNA"/>
</dbReference>
<organism evidence="3">
    <name type="scientific">Salvia splendens</name>
    <name type="common">Scarlet sage</name>
    <dbReference type="NCBI Taxonomy" id="180675"/>
    <lineage>
        <taxon>Eukaryota</taxon>
        <taxon>Viridiplantae</taxon>
        <taxon>Streptophyta</taxon>
        <taxon>Embryophyta</taxon>
        <taxon>Tracheophyta</taxon>
        <taxon>Spermatophyta</taxon>
        <taxon>Magnoliopsida</taxon>
        <taxon>eudicotyledons</taxon>
        <taxon>Gunneridae</taxon>
        <taxon>Pentapetalae</taxon>
        <taxon>asterids</taxon>
        <taxon>lamiids</taxon>
        <taxon>Lamiales</taxon>
        <taxon>Lamiaceae</taxon>
        <taxon>Nepetoideae</taxon>
        <taxon>Mentheae</taxon>
        <taxon>Salviinae</taxon>
        <taxon>Salvia</taxon>
        <taxon>Salvia subgen. Calosphace</taxon>
        <taxon>core Calosphace</taxon>
    </lineage>
</organism>
<feature type="compositionally biased region" description="Basic and acidic residues" evidence="1">
    <location>
        <begin position="101"/>
        <end position="117"/>
    </location>
</feature>
<evidence type="ECO:0000259" key="2">
    <source>
        <dbReference type="Pfam" id="PF23754"/>
    </source>
</evidence>
<name>A0A8X8Y1D8_SALSN</name>
<dbReference type="AlphaFoldDB" id="A0A8X8Y1D8"/>
<feature type="region of interest" description="Disordered" evidence="1">
    <location>
        <begin position="21"/>
        <end position="138"/>
    </location>
</feature>
<reference evidence="3" key="1">
    <citation type="submission" date="2018-01" db="EMBL/GenBank/DDBJ databases">
        <authorList>
            <person name="Mao J.F."/>
        </authorList>
    </citation>
    <scope>NUCLEOTIDE SEQUENCE</scope>
    <source>
        <strain evidence="3">Huo1</strain>
        <tissue evidence="3">Leaf</tissue>
    </source>
</reference>
<sequence length="267" mass="29423">MPLSNHLSLGSQADSLSHFLTTMDHRSNDDDRRTAAQEDKDDPGPERGQEKLPRQAMQQQNERQRKAPSGKHATKGHGVSNSPPHRKNQSYSQQLRTNTDANKHQQELQKHSLDENRINNGGHYKGNNPDSSDGENFYPYSTVTGIVVESVNDHHVDHQRIEADGGGGNDDPSHPLMEFTGNGGSVGIFKAPRQESGVRVWNYADAYKPGVGTRGMAKGSDEDAAAFHESVSTSPTTCLIVDQGSKLVWSGHKDGQIRSWKMELDFS</sequence>
<feature type="compositionally biased region" description="Polar residues" evidence="1">
    <location>
        <begin position="79"/>
        <end position="100"/>
    </location>
</feature>
<dbReference type="Proteomes" id="UP000298416">
    <property type="component" value="Unassembled WGS sequence"/>
</dbReference>
<reference evidence="3" key="2">
    <citation type="submission" date="2020-08" db="EMBL/GenBank/DDBJ databases">
        <title>Plant Genome Project.</title>
        <authorList>
            <person name="Zhang R.-G."/>
        </authorList>
    </citation>
    <scope>NUCLEOTIDE SEQUENCE</scope>
    <source>
        <strain evidence="3">Huo1</strain>
        <tissue evidence="3">Leaf</tissue>
    </source>
</reference>
<comment type="caution">
    <text evidence="3">The sequence shown here is derived from an EMBL/GenBank/DDBJ whole genome shotgun (WGS) entry which is preliminary data.</text>
</comment>
<accession>A0A8X8Y1D8</accession>
<gene>
    <name evidence="3" type="ORF">SASPL_113281</name>
</gene>
<evidence type="ECO:0000313" key="4">
    <source>
        <dbReference type="Proteomes" id="UP000298416"/>
    </source>
</evidence>
<feature type="domain" description="IP5PC-F beta-propeller" evidence="2">
    <location>
        <begin position="194"/>
        <end position="264"/>
    </location>
</feature>
<dbReference type="Pfam" id="PF23754">
    <property type="entry name" value="Beta-prop_IP5PC_F"/>
    <property type="match status" value="1"/>
</dbReference>
<evidence type="ECO:0000256" key="1">
    <source>
        <dbReference type="SAM" id="MobiDB-lite"/>
    </source>
</evidence>